<evidence type="ECO:0000313" key="1">
    <source>
        <dbReference type="EMBL" id="KAK5793398.1"/>
    </source>
</evidence>
<keyword evidence="2" id="KW-1185">Reference proteome</keyword>
<accession>A0ABR0NHE6</accession>
<comment type="caution">
    <text evidence="1">The sequence shown here is derived from an EMBL/GenBank/DDBJ whole genome shotgun (WGS) entry which is preliminary data.</text>
</comment>
<evidence type="ECO:0008006" key="3">
    <source>
        <dbReference type="Google" id="ProtNLM"/>
    </source>
</evidence>
<reference evidence="1 2" key="1">
    <citation type="submission" date="2023-03" db="EMBL/GenBank/DDBJ databases">
        <title>WGS of Gossypium arboreum.</title>
        <authorList>
            <person name="Yu D."/>
        </authorList>
    </citation>
    <scope>NUCLEOTIDE SEQUENCE [LARGE SCALE GENOMIC DNA]</scope>
    <source>
        <tissue evidence="1">Leaf</tissue>
    </source>
</reference>
<proteinExistence type="predicted"/>
<name>A0ABR0NHE6_GOSAR</name>
<dbReference type="Proteomes" id="UP001358586">
    <property type="component" value="Chromosome 10"/>
</dbReference>
<gene>
    <name evidence="1" type="ORF">PVK06_034542</name>
</gene>
<evidence type="ECO:0000313" key="2">
    <source>
        <dbReference type="Proteomes" id="UP001358586"/>
    </source>
</evidence>
<sequence length="179" mass="21285">MENDLARLRIEEDEEEVWKFNGEGGKNTPRYEHCLVACFFTLAENKNQLEVPLVLSYFWVRKHDLPHCFFSEGITKQFGEFLGKFMEYDTKHISGGFRNYMRIKVLIDADMHWGIDPSQHEALCEWPESWNFFPHLVTALYNSTEVPMEENKQFLQPKRSLISDSMYIQYVELNRKAVY</sequence>
<dbReference type="EMBL" id="JARKNE010000010">
    <property type="protein sequence ID" value="KAK5793398.1"/>
    <property type="molecule type" value="Genomic_DNA"/>
</dbReference>
<protein>
    <recommendedName>
        <fullName evidence="3">Aminotransferase-like plant mobile domain-containing protein</fullName>
    </recommendedName>
</protein>
<organism evidence="1 2">
    <name type="scientific">Gossypium arboreum</name>
    <name type="common">Tree cotton</name>
    <name type="synonym">Gossypium nanking</name>
    <dbReference type="NCBI Taxonomy" id="29729"/>
    <lineage>
        <taxon>Eukaryota</taxon>
        <taxon>Viridiplantae</taxon>
        <taxon>Streptophyta</taxon>
        <taxon>Embryophyta</taxon>
        <taxon>Tracheophyta</taxon>
        <taxon>Spermatophyta</taxon>
        <taxon>Magnoliopsida</taxon>
        <taxon>eudicotyledons</taxon>
        <taxon>Gunneridae</taxon>
        <taxon>Pentapetalae</taxon>
        <taxon>rosids</taxon>
        <taxon>malvids</taxon>
        <taxon>Malvales</taxon>
        <taxon>Malvaceae</taxon>
        <taxon>Malvoideae</taxon>
        <taxon>Gossypium</taxon>
    </lineage>
</organism>